<dbReference type="Proteomes" id="UP001314229">
    <property type="component" value="Unassembled WGS sequence"/>
</dbReference>
<keyword evidence="2" id="KW-1185">Reference proteome</keyword>
<evidence type="ECO:0000313" key="1">
    <source>
        <dbReference type="EMBL" id="CAK6954431.1"/>
    </source>
</evidence>
<gene>
    <name evidence="1" type="ORF">FSCOSCO3_A015583</name>
</gene>
<dbReference type="AlphaFoldDB" id="A0AAV1N4R7"/>
<sequence>MFKLCKIVTNRRRPELLDGEDYRAGLKFLSEERLIGVKPSAVESRRKSSSFCGEFWIHFQFCLLSSRLQMSQSTFRHLNVQQRVITTHKVVGQPLIAFSSQRRQINDCLQPFAVSFTHKYTEEADNSEIESAGAGDVPTLPFVSVVWRHNETRRRKFH</sequence>
<accession>A0AAV1N4R7</accession>
<evidence type="ECO:0000313" key="2">
    <source>
        <dbReference type="Proteomes" id="UP001314229"/>
    </source>
</evidence>
<organism evidence="1 2">
    <name type="scientific">Scomber scombrus</name>
    <name type="common">Atlantic mackerel</name>
    <name type="synonym">Scomber vernalis</name>
    <dbReference type="NCBI Taxonomy" id="13677"/>
    <lineage>
        <taxon>Eukaryota</taxon>
        <taxon>Metazoa</taxon>
        <taxon>Chordata</taxon>
        <taxon>Craniata</taxon>
        <taxon>Vertebrata</taxon>
        <taxon>Euteleostomi</taxon>
        <taxon>Actinopterygii</taxon>
        <taxon>Neopterygii</taxon>
        <taxon>Teleostei</taxon>
        <taxon>Neoteleostei</taxon>
        <taxon>Acanthomorphata</taxon>
        <taxon>Pelagiaria</taxon>
        <taxon>Scombriformes</taxon>
        <taxon>Scombridae</taxon>
        <taxon>Scomber</taxon>
    </lineage>
</organism>
<dbReference type="EMBL" id="CAWUFR010000017">
    <property type="protein sequence ID" value="CAK6954431.1"/>
    <property type="molecule type" value="Genomic_DNA"/>
</dbReference>
<reference evidence="1 2" key="1">
    <citation type="submission" date="2024-01" db="EMBL/GenBank/DDBJ databases">
        <authorList>
            <person name="Alioto T."/>
            <person name="Alioto T."/>
            <person name="Gomez Garrido J."/>
        </authorList>
    </citation>
    <scope>NUCLEOTIDE SEQUENCE [LARGE SCALE GENOMIC DNA]</scope>
</reference>
<name>A0AAV1N4R7_SCOSC</name>
<proteinExistence type="predicted"/>
<protein>
    <submittedName>
        <fullName evidence="1">Uncharacterized protein</fullName>
    </submittedName>
</protein>
<comment type="caution">
    <text evidence="1">The sequence shown here is derived from an EMBL/GenBank/DDBJ whole genome shotgun (WGS) entry which is preliminary data.</text>
</comment>